<dbReference type="SUPFAM" id="SSF51735">
    <property type="entry name" value="NAD(P)-binding Rossmann-fold domains"/>
    <property type="match status" value="1"/>
</dbReference>
<dbReference type="AlphaFoldDB" id="A0A8E2JZ21"/>
<reference evidence="2 3" key="1">
    <citation type="journal article" date="2016" name="Nat. Commun.">
        <title>Ectomycorrhizal ecology is imprinted in the genome of the dominant symbiotic fungus Cenococcum geophilum.</title>
        <authorList>
            <consortium name="DOE Joint Genome Institute"/>
            <person name="Peter M."/>
            <person name="Kohler A."/>
            <person name="Ohm R.A."/>
            <person name="Kuo A."/>
            <person name="Krutzmann J."/>
            <person name="Morin E."/>
            <person name="Arend M."/>
            <person name="Barry K.W."/>
            <person name="Binder M."/>
            <person name="Choi C."/>
            <person name="Clum A."/>
            <person name="Copeland A."/>
            <person name="Grisel N."/>
            <person name="Haridas S."/>
            <person name="Kipfer T."/>
            <person name="LaButti K."/>
            <person name="Lindquist E."/>
            <person name="Lipzen A."/>
            <person name="Maire R."/>
            <person name="Meier B."/>
            <person name="Mihaltcheva S."/>
            <person name="Molinier V."/>
            <person name="Murat C."/>
            <person name="Poggeler S."/>
            <person name="Quandt C.A."/>
            <person name="Sperisen C."/>
            <person name="Tritt A."/>
            <person name="Tisserant E."/>
            <person name="Crous P.W."/>
            <person name="Henrissat B."/>
            <person name="Nehls U."/>
            <person name="Egli S."/>
            <person name="Spatafora J.W."/>
            <person name="Grigoriev I.V."/>
            <person name="Martin F.M."/>
        </authorList>
    </citation>
    <scope>NUCLEOTIDE SEQUENCE [LARGE SCALE GENOMIC DNA]</scope>
    <source>
        <strain evidence="2 3">CBS 207.34</strain>
    </source>
</reference>
<dbReference type="OrthoDB" id="10262413at2759"/>
<dbReference type="GO" id="GO:0005737">
    <property type="term" value="C:cytoplasm"/>
    <property type="evidence" value="ECO:0007669"/>
    <property type="project" value="TreeGrafter"/>
</dbReference>
<dbReference type="GO" id="GO:0004029">
    <property type="term" value="F:aldehyde dehydrogenase (NAD+) activity"/>
    <property type="evidence" value="ECO:0007669"/>
    <property type="project" value="TreeGrafter"/>
</dbReference>
<dbReference type="PANTHER" id="PTHR48079">
    <property type="entry name" value="PROTEIN YEEZ"/>
    <property type="match status" value="1"/>
</dbReference>
<dbReference type="Proteomes" id="UP000250140">
    <property type="component" value="Unassembled WGS sequence"/>
</dbReference>
<evidence type="ECO:0000313" key="3">
    <source>
        <dbReference type="Proteomes" id="UP000250140"/>
    </source>
</evidence>
<sequence length="297" mass="32006">MKVFVTGATGFIGQVTVEELVCHGHQVVGLARSDSSAENIKQAGAEVHRGDIEDIESLRAGAKAADGVVHLAFIHDFSDLVRSFAIDRTAIEAMVHAMVGTGKPMVIASGTMMLSKGKLGMEDDHAEEDTIFAERAKADELLKAMSKDNDIRGISIRLPPTVHGIGDKAYVPMLVSMARKNGCAIYIGNGSQRWSAVHRKDAAVLFRLALEKGAAGATYHGVSEEGVKVKDIVDIIGKHLQLPVVSQSDKEAEQTLGFIAQVVSADNPISSEKTRKELGWEPRQPHLLPDIEANYFS</sequence>
<dbReference type="EMBL" id="KV748542">
    <property type="protein sequence ID" value="OCL14733.1"/>
    <property type="molecule type" value="Genomic_DNA"/>
</dbReference>
<dbReference type="InterPro" id="IPR001509">
    <property type="entry name" value="Epimerase_deHydtase"/>
</dbReference>
<evidence type="ECO:0000259" key="1">
    <source>
        <dbReference type="Pfam" id="PF01370"/>
    </source>
</evidence>
<protein>
    <submittedName>
        <fullName evidence="2">Putative NAD dependent epimerase/dehydratase</fullName>
    </submittedName>
</protein>
<organism evidence="2 3">
    <name type="scientific">Glonium stellatum</name>
    <dbReference type="NCBI Taxonomy" id="574774"/>
    <lineage>
        <taxon>Eukaryota</taxon>
        <taxon>Fungi</taxon>
        <taxon>Dikarya</taxon>
        <taxon>Ascomycota</taxon>
        <taxon>Pezizomycotina</taxon>
        <taxon>Dothideomycetes</taxon>
        <taxon>Pleosporomycetidae</taxon>
        <taxon>Gloniales</taxon>
        <taxon>Gloniaceae</taxon>
        <taxon>Glonium</taxon>
    </lineage>
</organism>
<dbReference type="Gene3D" id="3.40.50.720">
    <property type="entry name" value="NAD(P)-binding Rossmann-like Domain"/>
    <property type="match status" value="1"/>
</dbReference>
<accession>A0A8E2JZ21</accession>
<proteinExistence type="predicted"/>
<keyword evidence="3" id="KW-1185">Reference proteome</keyword>
<name>A0A8E2JZ21_9PEZI</name>
<feature type="domain" description="NAD-dependent epimerase/dehydratase" evidence="1">
    <location>
        <begin position="3"/>
        <end position="218"/>
    </location>
</feature>
<dbReference type="InterPro" id="IPR036291">
    <property type="entry name" value="NAD(P)-bd_dom_sf"/>
</dbReference>
<dbReference type="InterPro" id="IPR051783">
    <property type="entry name" value="NAD(P)-dependent_oxidoreduct"/>
</dbReference>
<gene>
    <name evidence="2" type="ORF">AOQ84DRAFT_402990</name>
</gene>
<evidence type="ECO:0000313" key="2">
    <source>
        <dbReference type="EMBL" id="OCL14733.1"/>
    </source>
</evidence>
<dbReference type="PANTHER" id="PTHR48079:SF9">
    <property type="entry name" value="PUTATIVE-RELATED"/>
    <property type="match status" value="1"/>
</dbReference>
<dbReference type="CDD" id="cd05262">
    <property type="entry name" value="SDR_a7"/>
    <property type="match status" value="1"/>
</dbReference>
<dbReference type="Pfam" id="PF01370">
    <property type="entry name" value="Epimerase"/>
    <property type="match status" value="1"/>
</dbReference>